<evidence type="ECO:0000313" key="3">
    <source>
        <dbReference type="Proteomes" id="UP000663181"/>
    </source>
</evidence>
<evidence type="ECO:0000313" key="2">
    <source>
        <dbReference type="EMBL" id="QRN55608.1"/>
    </source>
</evidence>
<dbReference type="RefSeq" id="WP_188799174.1">
    <property type="nucleotide sequence ID" value="NZ_BMIZ01000001.1"/>
</dbReference>
<keyword evidence="2" id="KW-0489">Methyltransferase</keyword>
<dbReference type="GO" id="GO:0008168">
    <property type="term" value="F:methyltransferase activity"/>
    <property type="evidence" value="ECO:0007669"/>
    <property type="project" value="UniProtKB-KW"/>
</dbReference>
<dbReference type="GO" id="GO:0032259">
    <property type="term" value="P:methylation"/>
    <property type="evidence" value="ECO:0007669"/>
    <property type="project" value="UniProtKB-KW"/>
</dbReference>
<proteinExistence type="predicted"/>
<dbReference type="Pfam" id="PF08241">
    <property type="entry name" value="Methyltransf_11"/>
    <property type="match status" value="1"/>
</dbReference>
<dbReference type="CDD" id="cd02440">
    <property type="entry name" value="AdoMet_MTases"/>
    <property type="match status" value="1"/>
</dbReference>
<evidence type="ECO:0000259" key="1">
    <source>
        <dbReference type="Pfam" id="PF08241"/>
    </source>
</evidence>
<dbReference type="Proteomes" id="UP000663181">
    <property type="component" value="Chromosome"/>
</dbReference>
<keyword evidence="2" id="KW-0808">Transferase</keyword>
<dbReference type="InterPro" id="IPR029063">
    <property type="entry name" value="SAM-dependent_MTases_sf"/>
</dbReference>
<sequence>MLRPPLLSPLEAYALWASTYPAHAHNPVMQAEERAMLALMPANLEGRRVLDAGCGSGRYMRHALRRHAAQVVGVDISPDMLLRADGELTAGEFSADIALAQGNLTALPLPDAWADLTVSGLVIGHVERLHDALRELHRVTQPGGIVLCSDVHPIGPALGWLRDFKAGGQRYAIRHTQHLYSHWHAACAALGLTIERVLEPMLNQADISTDAHFDRIALEVPVALVFQLRRAS</sequence>
<feature type="domain" description="Methyltransferase type 11" evidence="1">
    <location>
        <begin position="50"/>
        <end position="148"/>
    </location>
</feature>
<gene>
    <name evidence="2" type="ORF">ISN74_09935</name>
</gene>
<dbReference type="SUPFAM" id="SSF53335">
    <property type="entry name" value="S-adenosyl-L-methionine-dependent methyltransferases"/>
    <property type="match status" value="1"/>
</dbReference>
<protein>
    <submittedName>
        <fullName evidence="2">Class I SAM-dependent methyltransferase</fullName>
    </submittedName>
</protein>
<dbReference type="EMBL" id="CP064030">
    <property type="protein sequence ID" value="QRN55608.1"/>
    <property type="molecule type" value="Genomic_DNA"/>
</dbReference>
<dbReference type="InterPro" id="IPR013216">
    <property type="entry name" value="Methyltransf_11"/>
</dbReference>
<keyword evidence="3" id="KW-1185">Reference proteome</keyword>
<accession>A0ABX7H091</accession>
<name>A0ABX7H091_9GAMM</name>
<reference evidence="2 3" key="1">
    <citation type="submission" date="2020-10" db="EMBL/GenBank/DDBJ databases">
        <title>Phylogeny of dyella-like bacteria.</title>
        <authorList>
            <person name="Fu J."/>
        </authorList>
    </citation>
    <scope>NUCLEOTIDE SEQUENCE [LARGE SCALE GENOMIC DNA]</scope>
    <source>
        <strain evidence="2 3">DHOB09</strain>
    </source>
</reference>
<organism evidence="2 3">
    <name type="scientific">Dyella caseinilytica</name>
    <dbReference type="NCBI Taxonomy" id="1849581"/>
    <lineage>
        <taxon>Bacteria</taxon>
        <taxon>Pseudomonadati</taxon>
        <taxon>Pseudomonadota</taxon>
        <taxon>Gammaproteobacteria</taxon>
        <taxon>Lysobacterales</taxon>
        <taxon>Rhodanobacteraceae</taxon>
        <taxon>Dyella</taxon>
    </lineage>
</organism>
<dbReference type="PANTHER" id="PTHR43591">
    <property type="entry name" value="METHYLTRANSFERASE"/>
    <property type="match status" value="1"/>
</dbReference>
<dbReference type="Gene3D" id="3.40.50.150">
    <property type="entry name" value="Vaccinia Virus protein VP39"/>
    <property type="match status" value="1"/>
</dbReference>